<feature type="domain" description="HD/PDEase" evidence="2">
    <location>
        <begin position="157"/>
        <end position="293"/>
    </location>
</feature>
<dbReference type="Pfam" id="PF01966">
    <property type="entry name" value="HD"/>
    <property type="match status" value="1"/>
</dbReference>
<reference evidence="3 4" key="1">
    <citation type="submission" date="2020-01" db="EMBL/GenBank/DDBJ databases">
        <title>Polyphasic characterisation and genomic insights into a novel alkali tolerant bacterium VR-M41.</title>
        <authorList>
            <person name="Vemuluri V.R."/>
        </authorList>
    </citation>
    <scope>NUCLEOTIDE SEQUENCE [LARGE SCALE GENOMIC DNA]</scope>
    <source>
        <strain evidence="3 4">VR-M41</strain>
    </source>
</reference>
<keyword evidence="1" id="KW-0378">Hydrolase</keyword>
<dbReference type="Gene3D" id="1.10.3210.10">
    <property type="entry name" value="Hypothetical protein af1432"/>
    <property type="match status" value="1"/>
</dbReference>
<accession>A0ABX0F5N2</accession>
<dbReference type="PANTHER" id="PTHR37294:SF1">
    <property type="entry name" value="3'-5' EXORIBONUCLEASE YHAM"/>
    <property type="match status" value="1"/>
</dbReference>
<sequence length="330" mass="36866">MKTIKEFIEGDDITGFYLLKSAELKQTNATPPKDYFDLVLADSSGEIPAKFWDVSIADKETFFAPMLVKVRGVVQKYREKPQFKVVKLRPADPADGYTLTDFIRSAPVPPNDLVYTIKTTAAGIADTDLRRIVDYCVEKVGDKLMHYPAAKGMHHAFYAGLAYHTVRMLELAEFICRQRPFLNRDLLLAGIILHDIAKTEEMTAELGVVSEYSFTGKLMGHLALASTWVTEAAIKLDMDPTSEKVILMQHMILAHHNKGEWGSPVQPQTAEAIALHYIDQLDAKLQAAEDALDMMPDNEQWTIPLRVLEGKALYRGPKDGAGPAETEKTE</sequence>
<protein>
    <submittedName>
        <fullName evidence="3">HD domain-containing protein</fullName>
    </submittedName>
</protein>
<dbReference type="RefSeq" id="WP_166274413.1">
    <property type="nucleotide sequence ID" value="NZ_JAAFGS010000003.1"/>
</dbReference>
<dbReference type="PANTHER" id="PTHR37294">
    <property type="entry name" value="3'-5' EXORIBONUCLEASE YHAM"/>
    <property type="match status" value="1"/>
</dbReference>
<dbReference type="CDD" id="cd04492">
    <property type="entry name" value="YhaM_OBF_like"/>
    <property type="match status" value="1"/>
</dbReference>
<dbReference type="CDD" id="cd00077">
    <property type="entry name" value="HDc"/>
    <property type="match status" value="1"/>
</dbReference>
<evidence type="ECO:0000256" key="1">
    <source>
        <dbReference type="ARBA" id="ARBA00022801"/>
    </source>
</evidence>
<name>A0ABX0F5N2_9BACL</name>
<evidence type="ECO:0000313" key="4">
    <source>
        <dbReference type="Proteomes" id="UP000800303"/>
    </source>
</evidence>
<organism evidence="3 4">
    <name type="scientific">Saccharibacillus alkalitolerans</name>
    <dbReference type="NCBI Taxonomy" id="2705290"/>
    <lineage>
        <taxon>Bacteria</taxon>
        <taxon>Bacillati</taxon>
        <taxon>Bacillota</taxon>
        <taxon>Bacilli</taxon>
        <taxon>Bacillales</taxon>
        <taxon>Paenibacillaceae</taxon>
        <taxon>Saccharibacillus</taxon>
    </lineage>
</organism>
<dbReference type="SUPFAM" id="SSF109604">
    <property type="entry name" value="HD-domain/PDEase-like"/>
    <property type="match status" value="1"/>
</dbReference>
<dbReference type="EMBL" id="JAAFGS010000003">
    <property type="protein sequence ID" value="NGZ76037.1"/>
    <property type="molecule type" value="Genomic_DNA"/>
</dbReference>
<gene>
    <name evidence="3" type="ORF">GYN08_11985</name>
</gene>
<proteinExistence type="predicted"/>
<dbReference type="InterPro" id="IPR006674">
    <property type="entry name" value="HD_domain"/>
</dbReference>
<evidence type="ECO:0000313" key="3">
    <source>
        <dbReference type="EMBL" id="NGZ76037.1"/>
    </source>
</evidence>
<comment type="caution">
    <text evidence="3">The sequence shown here is derived from an EMBL/GenBank/DDBJ whole genome shotgun (WGS) entry which is preliminary data.</text>
</comment>
<dbReference type="SMART" id="SM00471">
    <property type="entry name" value="HDc"/>
    <property type="match status" value="1"/>
</dbReference>
<dbReference type="InterPro" id="IPR003607">
    <property type="entry name" value="HD/PDEase_dom"/>
</dbReference>
<dbReference type="InterPro" id="IPR050798">
    <property type="entry name" value="YhaM_exoribonuc/phosphodiest"/>
</dbReference>
<dbReference type="Proteomes" id="UP000800303">
    <property type="component" value="Unassembled WGS sequence"/>
</dbReference>
<keyword evidence="4" id="KW-1185">Reference proteome</keyword>
<evidence type="ECO:0000259" key="2">
    <source>
        <dbReference type="SMART" id="SM00471"/>
    </source>
</evidence>